<reference evidence="4" key="1">
    <citation type="submission" date="2018-05" db="EMBL/GenBank/DDBJ databases">
        <authorList>
            <person name="Lanie J.A."/>
            <person name="Ng W.-L."/>
            <person name="Kazmierczak K.M."/>
            <person name="Andrzejewski T.M."/>
            <person name="Davidsen T.M."/>
            <person name="Wayne K.J."/>
            <person name="Tettelin H."/>
            <person name="Glass J.I."/>
            <person name="Rusch D."/>
            <person name="Podicherti R."/>
            <person name="Tsui H.-C.T."/>
            <person name="Winkler M.E."/>
        </authorList>
    </citation>
    <scope>NUCLEOTIDE SEQUENCE</scope>
</reference>
<dbReference type="SUPFAM" id="SSF52166">
    <property type="entry name" value="Ribosomal protein L4"/>
    <property type="match status" value="1"/>
</dbReference>
<sequence length="145" mass="16480">RRQKGSGMARVGDIKNPILRGGGRTFGPKPRDYGFKLNKKVKRLARKSALSYKAKDSNIIVLEDFTFDKPKTKDYLNILNNLKQSENKTLMILTDSNNNIFLSSRNLKKAKVLKVSELCTYEIMNANKLLVSESSVKEIEKTLNK</sequence>
<dbReference type="GO" id="GO:0003735">
    <property type="term" value="F:structural constituent of ribosome"/>
    <property type="evidence" value="ECO:0007669"/>
    <property type="project" value="InterPro"/>
</dbReference>
<dbReference type="GO" id="GO:1990904">
    <property type="term" value="C:ribonucleoprotein complex"/>
    <property type="evidence" value="ECO:0007669"/>
    <property type="project" value="UniProtKB-KW"/>
</dbReference>
<gene>
    <name evidence="4" type="ORF">METZ01_LOCUS374273</name>
</gene>
<feature type="non-terminal residue" evidence="4">
    <location>
        <position position="1"/>
    </location>
</feature>
<evidence type="ECO:0000256" key="2">
    <source>
        <dbReference type="ARBA" id="ARBA00022980"/>
    </source>
</evidence>
<protein>
    <recommendedName>
        <fullName evidence="5">50S ribosomal protein L4</fullName>
    </recommendedName>
</protein>
<organism evidence="4">
    <name type="scientific">marine metagenome</name>
    <dbReference type="NCBI Taxonomy" id="408172"/>
    <lineage>
        <taxon>unclassified sequences</taxon>
        <taxon>metagenomes</taxon>
        <taxon>ecological metagenomes</taxon>
    </lineage>
</organism>
<keyword evidence="3" id="KW-0687">Ribonucleoprotein</keyword>
<keyword evidence="2" id="KW-0689">Ribosomal protein</keyword>
<dbReference type="Gene3D" id="3.40.1370.10">
    <property type="match status" value="1"/>
</dbReference>
<dbReference type="NCBIfam" id="TIGR03953">
    <property type="entry name" value="rplD_bact"/>
    <property type="match status" value="1"/>
</dbReference>
<dbReference type="InterPro" id="IPR023574">
    <property type="entry name" value="Ribosomal_uL4_dom_sf"/>
</dbReference>
<proteinExistence type="inferred from homology"/>
<dbReference type="GO" id="GO:0005840">
    <property type="term" value="C:ribosome"/>
    <property type="evidence" value="ECO:0007669"/>
    <property type="project" value="UniProtKB-KW"/>
</dbReference>
<dbReference type="AlphaFoldDB" id="A0A382TH31"/>
<dbReference type="PANTHER" id="PTHR10746:SF6">
    <property type="entry name" value="LARGE RIBOSOMAL SUBUNIT PROTEIN UL4M"/>
    <property type="match status" value="1"/>
</dbReference>
<dbReference type="GO" id="GO:0006412">
    <property type="term" value="P:translation"/>
    <property type="evidence" value="ECO:0007669"/>
    <property type="project" value="InterPro"/>
</dbReference>
<dbReference type="InterPro" id="IPR013005">
    <property type="entry name" value="Ribosomal_uL4-like"/>
</dbReference>
<dbReference type="EMBL" id="UINC01136568">
    <property type="protein sequence ID" value="SVD21419.1"/>
    <property type="molecule type" value="Genomic_DNA"/>
</dbReference>
<dbReference type="PANTHER" id="PTHR10746">
    <property type="entry name" value="50S RIBOSOMAL PROTEIN L4"/>
    <property type="match status" value="1"/>
</dbReference>
<evidence type="ECO:0008006" key="5">
    <source>
        <dbReference type="Google" id="ProtNLM"/>
    </source>
</evidence>
<accession>A0A382TH31</accession>
<dbReference type="InterPro" id="IPR002136">
    <property type="entry name" value="Ribosomal_uL4"/>
</dbReference>
<comment type="similarity">
    <text evidence="1">Belongs to the universal ribosomal protein uL4 family.</text>
</comment>
<dbReference type="Pfam" id="PF00573">
    <property type="entry name" value="Ribosomal_L4"/>
    <property type="match status" value="1"/>
</dbReference>
<evidence type="ECO:0000256" key="3">
    <source>
        <dbReference type="ARBA" id="ARBA00023274"/>
    </source>
</evidence>
<name>A0A382TH31_9ZZZZ</name>
<evidence type="ECO:0000256" key="1">
    <source>
        <dbReference type="ARBA" id="ARBA00010528"/>
    </source>
</evidence>
<evidence type="ECO:0000313" key="4">
    <source>
        <dbReference type="EMBL" id="SVD21419.1"/>
    </source>
</evidence>